<sequence length="51" mass="5898">MSVFKFVKPTIASLKDCSRVELIVEKFDFLNDNIVICWDFGKTSINESIKQ</sequence>
<dbReference type="Proteomes" id="UP000078046">
    <property type="component" value="Unassembled WGS sequence"/>
</dbReference>
<name>A0A177AQV8_9BILA</name>
<evidence type="ECO:0000313" key="2">
    <source>
        <dbReference type="Proteomes" id="UP000078046"/>
    </source>
</evidence>
<reference evidence="1 2" key="1">
    <citation type="submission" date="2016-04" db="EMBL/GenBank/DDBJ databases">
        <title>The genome of Intoshia linei affirms orthonectids as highly simplified spiralians.</title>
        <authorList>
            <person name="Mikhailov K.V."/>
            <person name="Slusarev G.S."/>
            <person name="Nikitin M.A."/>
            <person name="Logacheva M.D."/>
            <person name="Penin A."/>
            <person name="Aleoshin V."/>
            <person name="Panchin Y.V."/>
        </authorList>
    </citation>
    <scope>NUCLEOTIDE SEQUENCE [LARGE SCALE GENOMIC DNA]</scope>
    <source>
        <strain evidence="1">Intl2013</strain>
        <tissue evidence="1">Whole animal</tissue>
    </source>
</reference>
<organism evidence="1 2">
    <name type="scientific">Intoshia linei</name>
    <dbReference type="NCBI Taxonomy" id="1819745"/>
    <lineage>
        <taxon>Eukaryota</taxon>
        <taxon>Metazoa</taxon>
        <taxon>Spiralia</taxon>
        <taxon>Lophotrochozoa</taxon>
        <taxon>Mesozoa</taxon>
        <taxon>Orthonectida</taxon>
        <taxon>Rhopaluridae</taxon>
        <taxon>Intoshia</taxon>
    </lineage>
</organism>
<dbReference type="AlphaFoldDB" id="A0A177AQV8"/>
<comment type="caution">
    <text evidence="1">The sequence shown here is derived from an EMBL/GenBank/DDBJ whole genome shotgun (WGS) entry which is preliminary data.</text>
</comment>
<protein>
    <submittedName>
        <fullName evidence="1">Uncharacterized protein</fullName>
    </submittedName>
</protein>
<proteinExistence type="predicted"/>
<accession>A0A177AQV8</accession>
<gene>
    <name evidence="1" type="ORF">A3Q56_07915</name>
</gene>
<dbReference type="EMBL" id="LWCA01001880">
    <property type="protein sequence ID" value="OAF64379.1"/>
    <property type="molecule type" value="Genomic_DNA"/>
</dbReference>
<evidence type="ECO:0000313" key="1">
    <source>
        <dbReference type="EMBL" id="OAF64379.1"/>
    </source>
</evidence>
<keyword evidence="2" id="KW-1185">Reference proteome</keyword>